<comment type="caution">
    <text evidence="1">The sequence shown here is derived from an EMBL/GenBank/DDBJ whole genome shotgun (WGS) entry which is preliminary data.</text>
</comment>
<dbReference type="EMBL" id="JAWDJW010009100">
    <property type="protein sequence ID" value="KAK3059801.1"/>
    <property type="molecule type" value="Genomic_DNA"/>
</dbReference>
<evidence type="ECO:0000313" key="1">
    <source>
        <dbReference type="EMBL" id="KAK3059801.1"/>
    </source>
</evidence>
<evidence type="ECO:0000313" key="2">
    <source>
        <dbReference type="Proteomes" id="UP001186974"/>
    </source>
</evidence>
<organism evidence="1 2">
    <name type="scientific">Coniosporium uncinatum</name>
    <dbReference type="NCBI Taxonomy" id="93489"/>
    <lineage>
        <taxon>Eukaryota</taxon>
        <taxon>Fungi</taxon>
        <taxon>Dikarya</taxon>
        <taxon>Ascomycota</taxon>
        <taxon>Pezizomycotina</taxon>
        <taxon>Dothideomycetes</taxon>
        <taxon>Dothideomycetes incertae sedis</taxon>
        <taxon>Coniosporium</taxon>
    </lineage>
</organism>
<reference evidence="1" key="1">
    <citation type="submission" date="2024-09" db="EMBL/GenBank/DDBJ databases">
        <title>Black Yeasts Isolated from many extreme environments.</title>
        <authorList>
            <person name="Coleine C."/>
            <person name="Stajich J.E."/>
            <person name="Selbmann L."/>
        </authorList>
    </citation>
    <scope>NUCLEOTIDE SEQUENCE</scope>
    <source>
        <strain evidence="1">CCFEE 5737</strain>
    </source>
</reference>
<keyword evidence="2" id="KW-1185">Reference proteome</keyword>
<gene>
    <name evidence="1" type="ORF">LTS18_010032</name>
</gene>
<proteinExistence type="predicted"/>
<sequence>MSRGKSVAKPNFNAHISKLKTTTYPSTVPRGYHATSSPIRALAWNPLGTLVAAGYANRELRVWNPEKTDTKSAAELRGHTLGLEAVAWNPVMD</sequence>
<dbReference type="Proteomes" id="UP001186974">
    <property type="component" value="Unassembled WGS sequence"/>
</dbReference>
<protein>
    <submittedName>
        <fullName evidence="1">Uncharacterized protein</fullName>
    </submittedName>
</protein>
<name>A0ACC3D003_9PEZI</name>
<feature type="non-terminal residue" evidence="1">
    <location>
        <position position="93"/>
    </location>
</feature>
<accession>A0ACC3D003</accession>